<reference evidence="2 3" key="1">
    <citation type="submission" date="2019-03" db="EMBL/GenBank/DDBJ databases">
        <authorList>
            <person name="Gaulin E."/>
            <person name="Dumas B."/>
        </authorList>
    </citation>
    <scope>NUCLEOTIDE SEQUENCE [LARGE SCALE GENOMIC DNA]</scope>
    <source>
        <strain evidence="2">CBS 568.67</strain>
    </source>
</reference>
<sequence length="441" mass="50101">MVYVMWHTIRVHFQIDPPRWLQNGRGGGHHRWSSRHHHTHAMSEQALHFSLLAALRTHVVCLDLVLALILPPLRRLLERLPSQVARWWHLHRRSTNVVVERRIESTQLVTPRGRVLDVVDAEAAALQTALLRYAGFHNPMTTWSTAQYALIVRSDPSESTTKLFFRQKTQLIHLLESFATKRGRFAIFLSSPVAPSESPGSRHIVHLGRLDRNVTLEQAMDMMLDLRVQVDGTKALCLAPKQVVYVVEHNDEGSEKASLHAMVAAWKRETMPLWKALGDHVLGGVVDTRRVLVLTTPAAVLPEAIDRTLGRNMHVHIDFGPLDARATQRMLEHYFQCTLDDAVESCRGGFGGRRCRRGSRPSVVCRARYPGHVAPCTPQGQRRSGGGMRRRILDCTLHDTGFLLRLFFGLIMLKCPFSSNRQRPPCAIQTHMPHTRMKRTQ</sequence>
<dbReference type="Proteomes" id="UP000332933">
    <property type="component" value="Unassembled WGS sequence"/>
</dbReference>
<proteinExistence type="predicted"/>
<dbReference type="EMBL" id="VJMH01005451">
    <property type="protein sequence ID" value="KAF0695769.1"/>
    <property type="molecule type" value="Genomic_DNA"/>
</dbReference>
<reference evidence="1" key="2">
    <citation type="submission" date="2019-06" db="EMBL/GenBank/DDBJ databases">
        <title>Genomics analysis of Aphanomyces spp. identifies a new class of oomycete effector associated with host adaptation.</title>
        <authorList>
            <person name="Gaulin E."/>
        </authorList>
    </citation>
    <scope>NUCLEOTIDE SEQUENCE</scope>
    <source>
        <strain evidence="1">CBS 578.67</strain>
    </source>
</reference>
<accession>A0A485KY35</accession>
<name>A0A485KY35_9STRA</name>
<protein>
    <submittedName>
        <fullName evidence="2">Aste57867_13420 protein</fullName>
    </submittedName>
</protein>
<keyword evidence="3" id="KW-1185">Reference proteome</keyword>
<dbReference type="EMBL" id="CAADRA010005472">
    <property type="protein sequence ID" value="VFT90259.1"/>
    <property type="molecule type" value="Genomic_DNA"/>
</dbReference>
<dbReference type="AlphaFoldDB" id="A0A485KY35"/>
<evidence type="ECO:0000313" key="1">
    <source>
        <dbReference type="EMBL" id="KAF0695769.1"/>
    </source>
</evidence>
<organism evidence="2 3">
    <name type="scientific">Aphanomyces stellatus</name>
    <dbReference type="NCBI Taxonomy" id="120398"/>
    <lineage>
        <taxon>Eukaryota</taxon>
        <taxon>Sar</taxon>
        <taxon>Stramenopiles</taxon>
        <taxon>Oomycota</taxon>
        <taxon>Saprolegniomycetes</taxon>
        <taxon>Saprolegniales</taxon>
        <taxon>Verrucalvaceae</taxon>
        <taxon>Aphanomyces</taxon>
    </lineage>
</organism>
<evidence type="ECO:0000313" key="2">
    <source>
        <dbReference type="EMBL" id="VFT90259.1"/>
    </source>
</evidence>
<gene>
    <name evidence="2" type="primary">Aste57867_13420</name>
    <name evidence="1" type="ORF">As57867_013370</name>
    <name evidence="2" type="ORF">ASTE57867_13420</name>
</gene>
<evidence type="ECO:0000313" key="3">
    <source>
        <dbReference type="Proteomes" id="UP000332933"/>
    </source>
</evidence>